<dbReference type="RefSeq" id="WP_160905755.1">
    <property type="nucleotide sequence ID" value="NZ_WVHS01000001.1"/>
</dbReference>
<accession>A0A7K1XVH6</accession>
<comment type="caution">
    <text evidence="2">The sequence shown here is derived from an EMBL/GenBank/DDBJ whole genome shotgun (WGS) entry which is preliminary data.</text>
</comment>
<evidence type="ECO:0000259" key="1">
    <source>
        <dbReference type="PROSITE" id="PS50104"/>
    </source>
</evidence>
<keyword evidence="3" id="KW-1185">Reference proteome</keyword>
<feature type="domain" description="TIR" evidence="1">
    <location>
        <begin position="5"/>
        <end position="141"/>
    </location>
</feature>
<dbReference type="AlphaFoldDB" id="A0A7K1XVH6"/>
<dbReference type="Proteomes" id="UP000451233">
    <property type="component" value="Unassembled WGS sequence"/>
</dbReference>
<reference evidence="2 3" key="1">
    <citation type="submission" date="2019-11" db="EMBL/GenBank/DDBJ databases">
        <title>Pedobacter sp. HMF7056 Genome sequencing and assembly.</title>
        <authorList>
            <person name="Kang H."/>
            <person name="Kim H."/>
            <person name="Joh K."/>
        </authorList>
    </citation>
    <scope>NUCLEOTIDE SEQUENCE [LARGE SCALE GENOMIC DNA]</scope>
    <source>
        <strain evidence="2 3">HMF7056</strain>
    </source>
</reference>
<dbReference type="PROSITE" id="PS50104">
    <property type="entry name" value="TIR"/>
    <property type="match status" value="1"/>
</dbReference>
<dbReference type="EMBL" id="WVHS01000001">
    <property type="protein sequence ID" value="MXV14807.1"/>
    <property type="molecule type" value="Genomic_DNA"/>
</dbReference>
<dbReference type="GO" id="GO:0007165">
    <property type="term" value="P:signal transduction"/>
    <property type="evidence" value="ECO:0007669"/>
    <property type="project" value="InterPro"/>
</dbReference>
<protein>
    <submittedName>
        <fullName evidence="2">TIR domain-containing protein</fullName>
    </submittedName>
</protein>
<organism evidence="2 3">
    <name type="scientific">Hufsiella ginkgonis</name>
    <dbReference type="NCBI Taxonomy" id="2695274"/>
    <lineage>
        <taxon>Bacteria</taxon>
        <taxon>Pseudomonadati</taxon>
        <taxon>Bacteroidota</taxon>
        <taxon>Sphingobacteriia</taxon>
        <taxon>Sphingobacteriales</taxon>
        <taxon>Sphingobacteriaceae</taxon>
        <taxon>Hufsiella</taxon>
    </lineage>
</organism>
<dbReference type="Gene3D" id="3.40.50.10140">
    <property type="entry name" value="Toll/interleukin-1 receptor homology (TIR) domain"/>
    <property type="match status" value="1"/>
</dbReference>
<dbReference type="InterPro" id="IPR035897">
    <property type="entry name" value="Toll_tir_struct_dom_sf"/>
</dbReference>
<dbReference type="InterPro" id="IPR000157">
    <property type="entry name" value="TIR_dom"/>
</dbReference>
<evidence type="ECO:0000313" key="3">
    <source>
        <dbReference type="Proteomes" id="UP000451233"/>
    </source>
</evidence>
<sequence length="191" mass="21844">MMMNYTYDIAISFAEEDRNAAVALALALEAKGLNPYYYAENLQETAGHSLDKRLCELYFHEARFAAVLLSPTYFKKRYTQIELGAMIKRISENPEEVYLIPICLTHTDLSSYPQLRELGFIDWNNDPKRIAKIMKKMLGKKLDPPNNDTQCKLLNKITQKIASKQLLKIEKESTIGNISQVTNNTQNYGGK</sequence>
<dbReference type="SUPFAM" id="SSF52200">
    <property type="entry name" value="Toll/Interleukin receptor TIR domain"/>
    <property type="match status" value="1"/>
</dbReference>
<name>A0A7K1XVH6_9SPHI</name>
<dbReference type="Pfam" id="PF13676">
    <property type="entry name" value="TIR_2"/>
    <property type="match status" value="1"/>
</dbReference>
<gene>
    <name evidence="2" type="ORF">GS398_05820</name>
</gene>
<proteinExistence type="predicted"/>
<evidence type="ECO:0000313" key="2">
    <source>
        <dbReference type="EMBL" id="MXV14807.1"/>
    </source>
</evidence>